<keyword evidence="4" id="KW-1185">Reference proteome</keyword>
<evidence type="ECO:0000256" key="1">
    <source>
        <dbReference type="SAM" id="MobiDB-lite"/>
    </source>
</evidence>
<accession>A0A835UKA5</accession>
<evidence type="ECO:0000313" key="4">
    <source>
        <dbReference type="Proteomes" id="UP000636800"/>
    </source>
</evidence>
<comment type="caution">
    <text evidence="2">The sequence shown here is derived from an EMBL/GenBank/DDBJ whole genome shotgun (WGS) entry which is preliminary data.</text>
</comment>
<name>A0A835UKA5_VANPL</name>
<dbReference type="AlphaFoldDB" id="A0A835UKA5"/>
<dbReference type="EMBL" id="JADCNM010000010">
    <property type="protein sequence ID" value="KAG0465289.1"/>
    <property type="molecule type" value="Genomic_DNA"/>
</dbReference>
<feature type="region of interest" description="Disordered" evidence="1">
    <location>
        <begin position="1"/>
        <end position="84"/>
    </location>
</feature>
<gene>
    <name evidence="3" type="ORF">HPP92_019453</name>
    <name evidence="2" type="ORF">HPP92_019924</name>
</gene>
<proteinExistence type="predicted"/>
<protein>
    <submittedName>
        <fullName evidence="2">Uncharacterized protein</fullName>
    </submittedName>
</protein>
<evidence type="ECO:0000313" key="3">
    <source>
        <dbReference type="EMBL" id="KAG0465289.1"/>
    </source>
</evidence>
<dbReference type="Proteomes" id="UP000639772">
    <property type="component" value="Chromosome 10"/>
</dbReference>
<dbReference type="EMBL" id="JADCNL010000010">
    <property type="protein sequence ID" value="KAG0463855.1"/>
    <property type="molecule type" value="Genomic_DNA"/>
</dbReference>
<sequence length="84" mass="9057">MSTESGVAVGCNGSLRGTSARSLESGWMINSGMVKDGSRVGSEQASSSGRTAEAVTEWEAGRGKRQRGRGFEERRPPQKTVRRR</sequence>
<evidence type="ECO:0000313" key="5">
    <source>
        <dbReference type="Proteomes" id="UP000639772"/>
    </source>
</evidence>
<feature type="compositionally biased region" description="Polar residues" evidence="1">
    <location>
        <begin position="41"/>
        <end position="50"/>
    </location>
</feature>
<reference evidence="4 5" key="1">
    <citation type="journal article" date="2020" name="Nat. Food">
        <title>A phased Vanilla planifolia genome enables genetic improvement of flavour and production.</title>
        <authorList>
            <person name="Hasing T."/>
            <person name="Tang H."/>
            <person name="Brym M."/>
            <person name="Khazi F."/>
            <person name="Huang T."/>
            <person name="Chambers A.H."/>
        </authorList>
    </citation>
    <scope>NUCLEOTIDE SEQUENCE [LARGE SCALE GENOMIC DNA]</scope>
    <source>
        <tissue evidence="2">Leaf</tissue>
    </source>
</reference>
<dbReference type="Proteomes" id="UP000636800">
    <property type="component" value="Chromosome 10"/>
</dbReference>
<evidence type="ECO:0000313" key="2">
    <source>
        <dbReference type="EMBL" id="KAG0463855.1"/>
    </source>
</evidence>
<organism evidence="2 4">
    <name type="scientific">Vanilla planifolia</name>
    <name type="common">Vanilla</name>
    <dbReference type="NCBI Taxonomy" id="51239"/>
    <lineage>
        <taxon>Eukaryota</taxon>
        <taxon>Viridiplantae</taxon>
        <taxon>Streptophyta</taxon>
        <taxon>Embryophyta</taxon>
        <taxon>Tracheophyta</taxon>
        <taxon>Spermatophyta</taxon>
        <taxon>Magnoliopsida</taxon>
        <taxon>Liliopsida</taxon>
        <taxon>Asparagales</taxon>
        <taxon>Orchidaceae</taxon>
        <taxon>Vanilloideae</taxon>
        <taxon>Vanilleae</taxon>
        <taxon>Vanilla</taxon>
    </lineage>
</organism>